<keyword evidence="2" id="KW-1185">Reference proteome</keyword>
<dbReference type="EMBL" id="JARVKF010000112">
    <property type="protein sequence ID" value="KAK9422559.1"/>
    <property type="molecule type" value="Genomic_DNA"/>
</dbReference>
<organism evidence="1 2">
    <name type="scientific">Seiridium unicorne</name>
    <dbReference type="NCBI Taxonomy" id="138068"/>
    <lineage>
        <taxon>Eukaryota</taxon>
        <taxon>Fungi</taxon>
        <taxon>Dikarya</taxon>
        <taxon>Ascomycota</taxon>
        <taxon>Pezizomycotina</taxon>
        <taxon>Sordariomycetes</taxon>
        <taxon>Xylariomycetidae</taxon>
        <taxon>Amphisphaeriales</taxon>
        <taxon>Sporocadaceae</taxon>
        <taxon>Seiridium</taxon>
    </lineage>
</organism>
<evidence type="ECO:0000313" key="1">
    <source>
        <dbReference type="EMBL" id="KAK9422559.1"/>
    </source>
</evidence>
<protein>
    <submittedName>
        <fullName evidence="1">Uncharacterized protein</fullName>
    </submittedName>
</protein>
<dbReference type="Proteomes" id="UP001408356">
    <property type="component" value="Unassembled WGS sequence"/>
</dbReference>
<gene>
    <name evidence="1" type="ORF">SUNI508_00422</name>
</gene>
<reference evidence="1 2" key="1">
    <citation type="journal article" date="2024" name="J. Plant Pathol.">
        <title>Sequence and assembly of the genome of Seiridium unicorne, isolate CBS 538.82, causal agent of cypress canker disease.</title>
        <authorList>
            <person name="Scali E."/>
            <person name="Rocca G.D."/>
            <person name="Danti R."/>
            <person name="Garbelotto M."/>
            <person name="Barberini S."/>
            <person name="Baroncelli R."/>
            <person name="Emiliani G."/>
        </authorList>
    </citation>
    <scope>NUCLEOTIDE SEQUENCE [LARGE SCALE GENOMIC DNA]</scope>
    <source>
        <strain evidence="1 2">BM-138-508</strain>
    </source>
</reference>
<name>A0ABR2V6U7_9PEZI</name>
<evidence type="ECO:0000313" key="2">
    <source>
        <dbReference type="Proteomes" id="UP001408356"/>
    </source>
</evidence>
<proteinExistence type="predicted"/>
<sequence>MAKASFGASVQFWDEIDDQLGFYDWASIHASIKSYMQGTSESEFPLPDSITSAQYPKGTDLYKVVEIAGHREHATTFSSRHGRQGAQNIVQK</sequence>
<accession>A0ABR2V6U7</accession>
<comment type="caution">
    <text evidence="1">The sequence shown here is derived from an EMBL/GenBank/DDBJ whole genome shotgun (WGS) entry which is preliminary data.</text>
</comment>